<proteinExistence type="predicted"/>
<reference evidence="1 2" key="1">
    <citation type="submission" date="2020-02" db="EMBL/GenBank/DDBJ databases">
        <authorList>
            <person name="Ma Q."/>
            <person name="Huang Y."/>
            <person name="Song X."/>
            <person name="Pei D."/>
        </authorList>
    </citation>
    <scope>NUCLEOTIDE SEQUENCE [LARGE SCALE GENOMIC DNA]</scope>
    <source>
        <strain evidence="1">Sxm20200214</strain>
        <tissue evidence="1">Leaf</tissue>
    </source>
</reference>
<gene>
    <name evidence="1" type="ORF">Bca52824_056452</name>
</gene>
<comment type="caution">
    <text evidence="1">The sequence shown here is derived from an EMBL/GenBank/DDBJ whole genome shotgun (WGS) entry which is preliminary data.</text>
</comment>
<sequence length="224" mass="26534">MMYLTKISVYDKSEQAVFVLLGDAGFPRPTAPTIHLAAPRFLPRFPLSQIRLVSVLRVMRRDGVGSTAGRDHLPFNRFERDQRMDQSDDVLGPRQWTSDFHSLPTEAARVQLEFDETLFIYHHFVHKVMDNYSRSTSGRRSGKSIRFNRSENGISAWINRMMYSALDRGHPTFTHFPTDKQHLWFRQFVQEFNWNSDETLFIYHHFVHKVMDNYGKQIHEWKKK</sequence>
<keyword evidence="2" id="KW-1185">Reference proteome</keyword>
<name>A0A8X7QQG8_BRACI</name>
<dbReference type="Proteomes" id="UP000886595">
    <property type="component" value="Unassembled WGS sequence"/>
</dbReference>
<dbReference type="EMBL" id="JAAMPC010000012">
    <property type="protein sequence ID" value="KAG2273897.1"/>
    <property type="molecule type" value="Genomic_DNA"/>
</dbReference>
<protein>
    <submittedName>
        <fullName evidence="1">Uncharacterized protein</fullName>
    </submittedName>
</protein>
<dbReference type="OrthoDB" id="1110423at2759"/>
<organism evidence="1 2">
    <name type="scientific">Brassica carinata</name>
    <name type="common">Ethiopian mustard</name>
    <name type="synonym">Abyssinian cabbage</name>
    <dbReference type="NCBI Taxonomy" id="52824"/>
    <lineage>
        <taxon>Eukaryota</taxon>
        <taxon>Viridiplantae</taxon>
        <taxon>Streptophyta</taxon>
        <taxon>Embryophyta</taxon>
        <taxon>Tracheophyta</taxon>
        <taxon>Spermatophyta</taxon>
        <taxon>Magnoliopsida</taxon>
        <taxon>eudicotyledons</taxon>
        <taxon>Gunneridae</taxon>
        <taxon>Pentapetalae</taxon>
        <taxon>rosids</taxon>
        <taxon>malvids</taxon>
        <taxon>Brassicales</taxon>
        <taxon>Brassicaceae</taxon>
        <taxon>Brassiceae</taxon>
        <taxon>Brassica</taxon>
    </lineage>
</organism>
<evidence type="ECO:0000313" key="1">
    <source>
        <dbReference type="EMBL" id="KAG2273897.1"/>
    </source>
</evidence>
<dbReference type="AlphaFoldDB" id="A0A8X7QQG8"/>
<evidence type="ECO:0000313" key="2">
    <source>
        <dbReference type="Proteomes" id="UP000886595"/>
    </source>
</evidence>
<accession>A0A8X7QQG8</accession>